<protein>
    <submittedName>
        <fullName evidence="1">Uncharacterized protein</fullName>
    </submittedName>
</protein>
<name>A0ABP0YE81_9ROSI</name>
<evidence type="ECO:0000313" key="2">
    <source>
        <dbReference type="Proteomes" id="UP001642487"/>
    </source>
</evidence>
<dbReference type="EMBL" id="OZ021737">
    <property type="protein sequence ID" value="CAK9317965.1"/>
    <property type="molecule type" value="Genomic_DNA"/>
</dbReference>
<sequence length="89" mass="9503">MEKLVSRCPVAPPISPSLKRSLSSRQASLLATFDSRRWSFAQVLVSANPVMLVRLRSWLPVLSTVASFLPHASACCLATNTSTSSSGAV</sequence>
<dbReference type="Proteomes" id="UP001642487">
    <property type="component" value="Chromosome 3"/>
</dbReference>
<accession>A0ABP0YE81</accession>
<reference evidence="1 2" key="1">
    <citation type="submission" date="2024-03" db="EMBL/GenBank/DDBJ databases">
        <authorList>
            <person name="Gkanogiannis A."/>
            <person name="Becerra Lopez-Lavalle L."/>
        </authorList>
    </citation>
    <scope>NUCLEOTIDE SEQUENCE [LARGE SCALE GENOMIC DNA]</scope>
</reference>
<proteinExistence type="predicted"/>
<gene>
    <name evidence="1" type="ORF">CITCOLO1_LOCUS9918</name>
</gene>
<evidence type="ECO:0000313" key="1">
    <source>
        <dbReference type="EMBL" id="CAK9317965.1"/>
    </source>
</evidence>
<keyword evidence="2" id="KW-1185">Reference proteome</keyword>
<organism evidence="1 2">
    <name type="scientific">Citrullus colocynthis</name>
    <name type="common">colocynth</name>
    <dbReference type="NCBI Taxonomy" id="252529"/>
    <lineage>
        <taxon>Eukaryota</taxon>
        <taxon>Viridiplantae</taxon>
        <taxon>Streptophyta</taxon>
        <taxon>Embryophyta</taxon>
        <taxon>Tracheophyta</taxon>
        <taxon>Spermatophyta</taxon>
        <taxon>Magnoliopsida</taxon>
        <taxon>eudicotyledons</taxon>
        <taxon>Gunneridae</taxon>
        <taxon>Pentapetalae</taxon>
        <taxon>rosids</taxon>
        <taxon>fabids</taxon>
        <taxon>Cucurbitales</taxon>
        <taxon>Cucurbitaceae</taxon>
        <taxon>Benincaseae</taxon>
        <taxon>Citrullus</taxon>
    </lineage>
</organism>